<keyword evidence="1" id="KW-0812">Transmembrane</keyword>
<accession>A0A0E9XTS3</accession>
<reference evidence="2" key="2">
    <citation type="journal article" date="2015" name="Fish Shellfish Immunol.">
        <title>Early steps in the European eel (Anguilla anguilla)-Vibrio vulnificus interaction in the gills: Role of the RtxA13 toxin.</title>
        <authorList>
            <person name="Callol A."/>
            <person name="Pajuelo D."/>
            <person name="Ebbesson L."/>
            <person name="Teles M."/>
            <person name="MacKenzie S."/>
            <person name="Amaro C."/>
        </authorList>
    </citation>
    <scope>NUCLEOTIDE SEQUENCE</scope>
</reference>
<feature type="transmembrane region" description="Helical" evidence="1">
    <location>
        <begin position="20"/>
        <end position="39"/>
    </location>
</feature>
<evidence type="ECO:0000313" key="2">
    <source>
        <dbReference type="EMBL" id="JAI05089.1"/>
    </source>
</evidence>
<name>A0A0E9XTS3_ANGAN</name>
<keyword evidence="1" id="KW-1133">Transmembrane helix</keyword>
<keyword evidence="1" id="KW-0472">Membrane</keyword>
<proteinExistence type="predicted"/>
<dbReference type="AlphaFoldDB" id="A0A0E9XTS3"/>
<evidence type="ECO:0000256" key="1">
    <source>
        <dbReference type="SAM" id="Phobius"/>
    </source>
</evidence>
<organism evidence="2">
    <name type="scientific">Anguilla anguilla</name>
    <name type="common">European freshwater eel</name>
    <name type="synonym">Muraena anguilla</name>
    <dbReference type="NCBI Taxonomy" id="7936"/>
    <lineage>
        <taxon>Eukaryota</taxon>
        <taxon>Metazoa</taxon>
        <taxon>Chordata</taxon>
        <taxon>Craniata</taxon>
        <taxon>Vertebrata</taxon>
        <taxon>Euteleostomi</taxon>
        <taxon>Actinopterygii</taxon>
        <taxon>Neopterygii</taxon>
        <taxon>Teleostei</taxon>
        <taxon>Anguilliformes</taxon>
        <taxon>Anguillidae</taxon>
        <taxon>Anguilla</taxon>
    </lineage>
</organism>
<reference evidence="2" key="1">
    <citation type="submission" date="2014-11" db="EMBL/GenBank/DDBJ databases">
        <authorList>
            <person name="Amaro Gonzalez C."/>
        </authorList>
    </citation>
    <scope>NUCLEOTIDE SEQUENCE</scope>
</reference>
<dbReference type="EMBL" id="GBXM01003489">
    <property type="protein sequence ID" value="JAI05089.1"/>
    <property type="molecule type" value="Transcribed_RNA"/>
</dbReference>
<protein>
    <submittedName>
        <fullName evidence="2">Uncharacterized protein</fullName>
    </submittedName>
</protein>
<sequence>MRCCALVLHTLYENQEWATIHIYLCLIFLYVILREIYFYKMFRYHISVYVLTHCCLSFI</sequence>